<evidence type="ECO:0000313" key="1">
    <source>
        <dbReference type="EMBL" id="MBV3382073.1"/>
    </source>
</evidence>
<dbReference type="GO" id="GO:0016853">
    <property type="term" value="F:isomerase activity"/>
    <property type="evidence" value="ECO:0007669"/>
    <property type="project" value="InterPro"/>
</dbReference>
<dbReference type="Proteomes" id="UP001197492">
    <property type="component" value="Unassembled WGS sequence"/>
</dbReference>
<protein>
    <submittedName>
        <fullName evidence="1">Aldose 1-epimerase family protein</fullName>
    </submittedName>
</protein>
<dbReference type="PANTHER" id="PTHR11122">
    <property type="entry name" value="APOSPORY-ASSOCIATED PROTEIN C-RELATED"/>
    <property type="match status" value="1"/>
</dbReference>
<dbReference type="EMBL" id="JAHOEL010000008">
    <property type="protein sequence ID" value="MBV3392099.1"/>
    <property type="molecule type" value="Genomic_DNA"/>
</dbReference>
<proteinExistence type="predicted"/>
<name>A0AAW4MTZ0_9FIRM</name>
<keyword evidence="4" id="KW-1185">Reference proteome</keyword>
<organism evidence="1 3">
    <name type="scientific">Catenibacterium mitsuokai</name>
    <dbReference type="NCBI Taxonomy" id="100886"/>
    <lineage>
        <taxon>Bacteria</taxon>
        <taxon>Bacillati</taxon>
        <taxon>Bacillota</taxon>
        <taxon>Erysipelotrichia</taxon>
        <taxon>Erysipelotrichales</taxon>
        <taxon>Coprobacillaceae</taxon>
        <taxon>Catenibacterium</taxon>
    </lineage>
</organism>
<accession>A0AAW4MTZ0</accession>
<dbReference type="RefSeq" id="WP_217747111.1">
    <property type="nucleotide sequence ID" value="NZ_JAHOEB010000008.1"/>
</dbReference>
<evidence type="ECO:0000313" key="3">
    <source>
        <dbReference type="Proteomes" id="UP001196408"/>
    </source>
</evidence>
<dbReference type="InterPro" id="IPR008183">
    <property type="entry name" value="Aldose_1/G6P_1-epimerase"/>
</dbReference>
<sequence length="292" mass="33993">MITIKNDYLEAQFDPKGAEISKLIGMQDGLNYMWKQDPCLWGHSAPVLFPIVGALKNGICRIDGKEYHMNQHGFSRNTEYEVYEHDDTHVVFHLSSSDEIKKMYPYEFDLYVTYTLVDNKLKAEFRVENHNEDVIYFQIGGHPAFACPFIEGEDANDYYIEFEQNETVDQKIIDVERKGMSHETKRLFDNERHFFVRQAMFDNDAVVVPHFKSRYVSLKSLTNNKSLNFYMKGFDHLGLWTSKHVGGLLAIEPWVGHTDYVDFEGDFKDKESAVALKKGETFNCEFAVEIFQ</sequence>
<dbReference type="Proteomes" id="UP001196408">
    <property type="component" value="Unassembled WGS sequence"/>
</dbReference>
<dbReference type="AlphaFoldDB" id="A0AAW4MTZ0"/>
<dbReference type="PANTHER" id="PTHR11122:SF13">
    <property type="entry name" value="GLUCOSE-6-PHOSPHATE 1-EPIMERASE"/>
    <property type="match status" value="1"/>
</dbReference>
<dbReference type="CDD" id="cd09024">
    <property type="entry name" value="Aldose_epim_lacX"/>
    <property type="match status" value="1"/>
</dbReference>
<evidence type="ECO:0000313" key="4">
    <source>
        <dbReference type="Proteomes" id="UP001197492"/>
    </source>
</evidence>
<reference evidence="1 4" key="1">
    <citation type="submission" date="2021-06" db="EMBL/GenBank/DDBJ databases">
        <title>Collection of gut derived symbiotic bacterial strains cultured from healthy donors.</title>
        <authorList>
            <person name="Lin H."/>
            <person name="Littmann E."/>
            <person name="Pamer E.G."/>
        </authorList>
    </citation>
    <scope>NUCLEOTIDE SEQUENCE</scope>
    <source>
        <strain evidence="2 4">MSK.21.70</strain>
        <strain evidence="1">MSK.21.82</strain>
    </source>
</reference>
<comment type="caution">
    <text evidence="1">The sequence shown here is derived from an EMBL/GenBank/DDBJ whole genome shotgun (WGS) entry which is preliminary data.</text>
</comment>
<dbReference type="EMBL" id="JAHOEF010000008">
    <property type="protein sequence ID" value="MBV3382073.1"/>
    <property type="molecule type" value="Genomic_DNA"/>
</dbReference>
<dbReference type="Pfam" id="PF01263">
    <property type="entry name" value="Aldose_epim"/>
    <property type="match status" value="1"/>
</dbReference>
<evidence type="ECO:0000313" key="2">
    <source>
        <dbReference type="EMBL" id="MBV3392099.1"/>
    </source>
</evidence>
<gene>
    <name evidence="1" type="ORF">KSV97_02295</name>
    <name evidence="2" type="ORF">KSW06_02310</name>
</gene>
<dbReference type="GO" id="GO:0005975">
    <property type="term" value="P:carbohydrate metabolic process"/>
    <property type="evidence" value="ECO:0007669"/>
    <property type="project" value="InterPro"/>
</dbReference>
<dbReference type="InterPro" id="IPR037481">
    <property type="entry name" value="LacX"/>
</dbReference>